<dbReference type="RefSeq" id="WP_030143943.1">
    <property type="nucleotide sequence ID" value="NZ_JOFV01000001.1"/>
</dbReference>
<name>A0A4Q1L2J2_9CELL</name>
<evidence type="ECO:0000313" key="7">
    <source>
        <dbReference type="Proteomes" id="UP000289805"/>
    </source>
</evidence>
<dbReference type="STRING" id="1713.GCA_000718325_00029"/>
<dbReference type="InterPro" id="IPR000843">
    <property type="entry name" value="HTH_LacI"/>
</dbReference>
<dbReference type="Gene3D" id="3.40.50.2300">
    <property type="match status" value="2"/>
</dbReference>
<dbReference type="SUPFAM" id="SSF47413">
    <property type="entry name" value="lambda repressor-like DNA-binding domains"/>
    <property type="match status" value="1"/>
</dbReference>
<evidence type="ECO:0000313" key="6">
    <source>
        <dbReference type="EMBL" id="RXR36345.1"/>
    </source>
</evidence>
<evidence type="ECO:0000313" key="5">
    <source>
        <dbReference type="EMBL" id="RXR27087.1"/>
    </source>
</evidence>
<dbReference type="PANTHER" id="PTHR30146">
    <property type="entry name" value="LACI-RELATED TRANSCRIPTIONAL REPRESSOR"/>
    <property type="match status" value="1"/>
</dbReference>
<dbReference type="GO" id="GO:0003700">
    <property type="term" value="F:DNA-binding transcription factor activity"/>
    <property type="evidence" value="ECO:0007669"/>
    <property type="project" value="TreeGrafter"/>
</dbReference>
<dbReference type="CDD" id="cd01392">
    <property type="entry name" value="HTH_LacI"/>
    <property type="match status" value="1"/>
</dbReference>
<dbReference type="GO" id="GO:0000976">
    <property type="term" value="F:transcription cis-regulatory region binding"/>
    <property type="evidence" value="ECO:0007669"/>
    <property type="project" value="TreeGrafter"/>
</dbReference>
<comment type="caution">
    <text evidence="6">The sequence shown here is derived from an EMBL/GenBank/DDBJ whole genome shotgun (WGS) entry which is preliminary data.</text>
</comment>
<gene>
    <name evidence="5" type="ORF">EQW73_06525</name>
    <name evidence="6" type="ORF">EQW78_01895</name>
</gene>
<proteinExistence type="predicted"/>
<evidence type="ECO:0000256" key="1">
    <source>
        <dbReference type="ARBA" id="ARBA00023015"/>
    </source>
</evidence>
<dbReference type="Pfam" id="PF13377">
    <property type="entry name" value="Peripla_BP_3"/>
    <property type="match status" value="1"/>
</dbReference>
<dbReference type="AlphaFoldDB" id="A0A4Q1L2J2"/>
<dbReference type="SMART" id="SM00354">
    <property type="entry name" value="HTH_LACI"/>
    <property type="match status" value="1"/>
</dbReference>
<evidence type="ECO:0000256" key="3">
    <source>
        <dbReference type="ARBA" id="ARBA00023163"/>
    </source>
</evidence>
<dbReference type="EMBL" id="SDJQ01000003">
    <property type="protein sequence ID" value="RXR36345.1"/>
    <property type="molecule type" value="Genomic_DNA"/>
</dbReference>
<keyword evidence="8" id="KW-1185">Reference proteome</keyword>
<keyword evidence="2" id="KW-0238">DNA-binding</keyword>
<evidence type="ECO:0000313" key="8">
    <source>
        <dbReference type="Proteomes" id="UP000290517"/>
    </source>
</evidence>
<evidence type="ECO:0000259" key="4">
    <source>
        <dbReference type="PROSITE" id="PS50932"/>
    </source>
</evidence>
<dbReference type="Pfam" id="PF00356">
    <property type="entry name" value="LacI"/>
    <property type="match status" value="1"/>
</dbReference>
<dbReference type="PROSITE" id="PS50932">
    <property type="entry name" value="HTH_LACI_2"/>
    <property type="match status" value="1"/>
</dbReference>
<reference evidence="7 8" key="1">
    <citation type="submission" date="2019-01" db="EMBL/GenBank/DDBJ databases">
        <title>Oerskovia turbata Genome sequencing and assembly.</title>
        <authorList>
            <person name="Dou T."/>
        </authorList>
    </citation>
    <scope>NUCLEOTIDE SEQUENCE [LARGE SCALE GENOMIC DNA]</scope>
    <source>
        <strain evidence="6 7">JCM12123</strain>
        <strain evidence="5 8">JCM3160</strain>
    </source>
</reference>
<dbReference type="Gene3D" id="1.10.260.40">
    <property type="entry name" value="lambda repressor-like DNA-binding domains"/>
    <property type="match status" value="1"/>
</dbReference>
<dbReference type="InterPro" id="IPR028082">
    <property type="entry name" value="Peripla_BP_I"/>
</dbReference>
<keyword evidence="1" id="KW-0805">Transcription regulation</keyword>
<dbReference type="SUPFAM" id="SSF53822">
    <property type="entry name" value="Periplasmic binding protein-like I"/>
    <property type="match status" value="1"/>
</dbReference>
<dbReference type="PANTHER" id="PTHR30146:SF109">
    <property type="entry name" value="HTH-TYPE TRANSCRIPTIONAL REGULATOR GALS"/>
    <property type="match status" value="1"/>
</dbReference>
<sequence>MTNDPPAASRPTVRTIADRAGVSYQTVSNVLNFPERVRPATRERVLEAIRELNYRPNAAARSLAMSTTRLVALRVGDGRQNEASILDPFMRELARIGGQHGYRLVLDYAPEDDAAQIASFEELHARQAVDGVVIPQTHVGDRRPAWLLEHGLPFVAFGRPWGDLDAVHSWVDVDVSLGIRMAAEHLRDLGHTRIAFLGAPLDGGLEDARLAGWRGVVEDLVDPGTLANLQRLVDQSCPAGPVSDLVRSAAPTALITRDDSYAVEASHILERLGLRVGRDIAVVGFDDSELARRASPPLSSVAQPVSEVAELIWESLIDQLDERPNPPLHRIVPPRLVVRESSAHALGR</sequence>
<dbReference type="InterPro" id="IPR010982">
    <property type="entry name" value="Lambda_DNA-bd_dom_sf"/>
</dbReference>
<dbReference type="Proteomes" id="UP000290517">
    <property type="component" value="Unassembled WGS sequence"/>
</dbReference>
<dbReference type="OrthoDB" id="3430936at2"/>
<feature type="domain" description="HTH lacI-type" evidence="4">
    <location>
        <begin position="11"/>
        <end position="65"/>
    </location>
</feature>
<organism evidence="6 7">
    <name type="scientific">Oerskovia turbata</name>
    <dbReference type="NCBI Taxonomy" id="1713"/>
    <lineage>
        <taxon>Bacteria</taxon>
        <taxon>Bacillati</taxon>
        <taxon>Actinomycetota</taxon>
        <taxon>Actinomycetes</taxon>
        <taxon>Micrococcales</taxon>
        <taxon>Cellulomonadaceae</taxon>
        <taxon>Oerskovia</taxon>
    </lineage>
</organism>
<accession>A0A4Q1L2J2</accession>
<dbReference type="EMBL" id="SDJR01000003">
    <property type="protein sequence ID" value="RXR27087.1"/>
    <property type="molecule type" value="Genomic_DNA"/>
</dbReference>
<evidence type="ECO:0000256" key="2">
    <source>
        <dbReference type="ARBA" id="ARBA00023125"/>
    </source>
</evidence>
<dbReference type="Proteomes" id="UP000289805">
    <property type="component" value="Unassembled WGS sequence"/>
</dbReference>
<keyword evidence="3" id="KW-0804">Transcription</keyword>
<dbReference type="InterPro" id="IPR046335">
    <property type="entry name" value="LacI/GalR-like_sensor"/>
</dbReference>
<protein>
    <submittedName>
        <fullName evidence="6">LacI family transcriptional regulator</fullName>
    </submittedName>
</protein>